<keyword evidence="2" id="KW-1185">Reference proteome</keyword>
<accession>A0A0L6VGI0</accession>
<evidence type="ECO:0000313" key="2">
    <source>
        <dbReference type="Proteomes" id="UP000037035"/>
    </source>
</evidence>
<dbReference type="AlphaFoldDB" id="A0A0L6VGI0"/>
<sequence>MDRWSDPGGENCEFFSRCPWLTEELRKSLSQDPIGPGKPLSMEAQVTVGLYRLGHGISFVTITLERWPHIYKSKFPLQYSESTN</sequence>
<proteinExistence type="predicted"/>
<dbReference type="VEuPathDB" id="FungiDB:VP01_1654g3"/>
<dbReference type="EMBL" id="LAVV01006453">
    <property type="protein sequence ID" value="KNZ59838.1"/>
    <property type="molecule type" value="Genomic_DNA"/>
</dbReference>
<gene>
    <name evidence="1" type="ORF">VP01_1654g3</name>
</gene>
<evidence type="ECO:0000313" key="1">
    <source>
        <dbReference type="EMBL" id="KNZ59838.1"/>
    </source>
</evidence>
<reference evidence="1 2" key="1">
    <citation type="submission" date="2015-08" db="EMBL/GenBank/DDBJ databases">
        <title>Next Generation Sequencing and Analysis of the Genome of Puccinia sorghi L Schw, the Causal Agent of Maize Common Rust.</title>
        <authorList>
            <person name="Rochi L."/>
            <person name="Burguener G."/>
            <person name="Darino M."/>
            <person name="Turjanski A."/>
            <person name="Kreff E."/>
            <person name="Dieguez M.J."/>
            <person name="Sacco F."/>
        </authorList>
    </citation>
    <scope>NUCLEOTIDE SEQUENCE [LARGE SCALE GENOMIC DNA]</scope>
    <source>
        <strain evidence="1 2">RO10H11247</strain>
    </source>
</reference>
<dbReference type="Proteomes" id="UP000037035">
    <property type="component" value="Unassembled WGS sequence"/>
</dbReference>
<protein>
    <submittedName>
        <fullName evidence="1">Uncharacterized protein</fullName>
    </submittedName>
</protein>
<name>A0A0L6VGI0_9BASI</name>
<comment type="caution">
    <text evidence="1">The sequence shown here is derived from an EMBL/GenBank/DDBJ whole genome shotgun (WGS) entry which is preliminary data.</text>
</comment>
<dbReference type="OrthoDB" id="3246760at2759"/>
<organism evidence="1 2">
    <name type="scientific">Puccinia sorghi</name>
    <dbReference type="NCBI Taxonomy" id="27349"/>
    <lineage>
        <taxon>Eukaryota</taxon>
        <taxon>Fungi</taxon>
        <taxon>Dikarya</taxon>
        <taxon>Basidiomycota</taxon>
        <taxon>Pucciniomycotina</taxon>
        <taxon>Pucciniomycetes</taxon>
        <taxon>Pucciniales</taxon>
        <taxon>Pucciniaceae</taxon>
        <taxon>Puccinia</taxon>
    </lineage>
</organism>